<protein>
    <submittedName>
        <fullName evidence="1">Uncharacterized protein</fullName>
    </submittedName>
</protein>
<dbReference type="EMBL" id="BARW01019578">
    <property type="protein sequence ID" value="GAI96924.1"/>
    <property type="molecule type" value="Genomic_DNA"/>
</dbReference>
<reference evidence="1" key="1">
    <citation type="journal article" date="2014" name="Front. Microbiol.">
        <title>High frequency of phylogenetically diverse reductive dehalogenase-homologous genes in deep subseafloor sedimentary metagenomes.</title>
        <authorList>
            <person name="Kawai M."/>
            <person name="Futagami T."/>
            <person name="Toyoda A."/>
            <person name="Takaki Y."/>
            <person name="Nishi S."/>
            <person name="Hori S."/>
            <person name="Arai W."/>
            <person name="Tsubouchi T."/>
            <person name="Morono Y."/>
            <person name="Uchiyama I."/>
            <person name="Ito T."/>
            <person name="Fujiyama A."/>
            <person name="Inagaki F."/>
            <person name="Takami H."/>
        </authorList>
    </citation>
    <scope>NUCLEOTIDE SEQUENCE</scope>
    <source>
        <strain evidence="1">Expedition CK06-06</strain>
    </source>
</reference>
<gene>
    <name evidence="1" type="ORF">S12H4_33245</name>
</gene>
<evidence type="ECO:0000313" key="1">
    <source>
        <dbReference type="EMBL" id="GAI96924.1"/>
    </source>
</evidence>
<sequence length="78" mass="9184">MYENKQKVLKNIDNGTCPKCARNTLFLDEKQDDFEAMVCRSCKMEVIINFKQTMDNVMLYDPEIDKEIEIMDKGEVIK</sequence>
<comment type="caution">
    <text evidence="1">The sequence shown here is derived from an EMBL/GenBank/DDBJ whole genome shotgun (WGS) entry which is preliminary data.</text>
</comment>
<accession>X1UX19</accession>
<proteinExistence type="predicted"/>
<name>X1UX19_9ZZZZ</name>
<dbReference type="AlphaFoldDB" id="X1UX19"/>
<organism evidence="1">
    <name type="scientific">marine sediment metagenome</name>
    <dbReference type="NCBI Taxonomy" id="412755"/>
    <lineage>
        <taxon>unclassified sequences</taxon>
        <taxon>metagenomes</taxon>
        <taxon>ecological metagenomes</taxon>
    </lineage>
</organism>